<protein>
    <submittedName>
        <fullName evidence="1">Uncharacterized protein</fullName>
    </submittedName>
</protein>
<reference evidence="1" key="1">
    <citation type="submission" date="2018-02" db="EMBL/GenBank/DDBJ databases">
        <title>Rhizophora mucronata_Transcriptome.</title>
        <authorList>
            <person name="Meera S.P."/>
            <person name="Sreeshan A."/>
            <person name="Augustine A."/>
        </authorList>
    </citation>
    <scope>NUCLEOTIDE SEQUENCE</scope>
    <source>
        <tissue evidence="1">Leaf</tissue>
    </source>
</reference>
<sequence>MKKGDNELLQTPNG</sequence>
<evidence type="ECO:0000313" key="1">
    <source>
        <dbReference type="EMBL" id="MBX60635.1"/>
    </source>
</evidence>
<organism evidence="1">
    <name type="scientific">Rhizophora mucronata</name>
    <name type="common">Asiatic mangrove</name>
    <dbReference type="NCBI Taxonomy" id="61149"/>
    <lineage>
        <taxon>Eukaryota</taxon>
        <taxon>Viridiplantae</taxon>
        <taxon>Streptophyta</taxon>
        <taxon>Embryophyta</taxon>
        <taxon>Tracheophyta</taxon>
        <taxon>Spermatophyta</taxon>
        <taxon>Magnoliopsida</taxon>
        <taxon>eudicotyledons</taxon>
        <taxon>Gunneridae</taxon>
        <taxon>Pentapetalae</taxon>
        <taxon>rosids</taxon>
        <taxon>fabids</taxon>
        <taxon>Malpighiales</taxon>
        <taxon>Rhizophoraceae</taxon>
        <taxon>Rhizophora</taxon>
    </lineage>
</organism>
<proteinExistence type="predicted"/>
<accession>A0A2P2Q101</accession>
<name>A0A2P2Q101_RHIMU</name>
<dbReference type="EMBL" id="GGEC01080151">
    <property type="protein sequence ID" value="MBX60635.1"/>
    <property type="molecule type" value="Transcribed_RNA"/>
</dbReference>